<feature type="transmembrane region" description="Helical" evidence="6">
    <location>
        <begin position="263"/>
        <end position="280"/>
    </location>
</feature>
<feature type="transmembrane region" description="Helical" evidence="6">
    <location>
        <begin position="300"/>
        <end position="318"/>
    </location>
</feature>
<dbReference type="GO" id="GO:0005886">
    <property type="term" value="C:plasma membrane"/>
    <property type="evidence" value="ECO:0007669"/>
    <property type="project" value="UniProtKB-SubCell"/>
</dbReference>
<evidence type="ECO:0000313" key="8">
    <source>
        <dbReference type="EMBL" id="QDT73043.1"/>
    </source>
</evidence>
<dbReference type="PANTHER" id="PTHR35007:SF1">
    <property type="entry name" value="PILUS ASSEMBLY PROTEIN"/>
    <property type="match status" value="1"/>
</dbReference>
<dbReference type="InterPro" id="IPR018076">
    <property type="entry name" value="T2SS_GspF_dom"/>
</dbReference>
<dbReference type="PANTHER" id="PTHR35007">
    <property type="entry name" value="INTEGRAL MEMBRANE PROTEIN-RELATED"/>
    <property type="match status" value="1"/>
</dbReference>
<evidence type="ECO:0000256" key="4">
    <source>
        <dbReference type="ARBA" id="ARBA00022989"/>
    </source>
</evidence>
<proteinExistence type="predicted"/>
<keyword evidence="5 6" id="KW-0472">Membrane</keyword>
<feature type="transmembrane region" description="Helical" evidence="6">
    <location>
        <begin position="89"/>
        <end position="110"/>
    </location>
</feature>
<dbReference type="OrthoDB" id="9803381at2"/>
<evidence type="ECO:0000256" key="2">
    <source>
        <dbReference type="ARBA" id="ARBA00022475"/>
    </source>
</evidence>
<feature type="transmembrane region" description="Helical" evidence="6">
    <location>
        <begin position="6"/>
        <end position="26"/>
    </location>
</feature>
<evidence type="ECO:0000313" key="9">
    <source>
        <dbReference type="Proteomes" id="UP000317909"/>
    </source>
</evidence>
<feature type="transmembrane region" description="Helical" evidence="6">
    <location>
        <begin position="116"/>
        <end position="138"/>
    </location>
</feature>
<comment type="subcellular location">
    <subcellularLocation>
        <location evidence="1">Cell membrane</location>
        <topology evidence="1">Multi-pass membrane protein</topology>
    </subcellularLocation>
</comment>
<evidence type="ECO:0000256" key="5">
    <source>
        <dbReference type="ARBA" id="ARBA00023136"/>
    </source>
</evidence>
<accession>A0A517TXF5</accession>
<evidence type="ECO:0000256" key="6">
    <source>
        <dbReference type="SAM" id="Phobius"/>
    </source>
</evidence>
<dbReference type="RefSeq" id="WP_145432546.1">
    <property type="nucleotide sequence ID" value="NZ_CP036339.1"/>
</dbReference>
<sequence length="322" mass="34985">MLPSILILGAVFVGVTLLVVAIAALMRDKSISQMEGRLNTLTGKGDRSEGGLAELTQILAKERGQGKGALETIVSRWFNLPRLFAQADVHMSVTTFVAISGILGFVAFLACGFVGVHYAFAPAIGVCFAMLPLGYLMFKRKKRLAKFAAQLPEGLELVARALRAGHSLSAGFRLVATEMSAPIGQEFGRVFEEQNLGIPFEEALDALTERVPNLDLRFFATAVILQRQTGGDLAEILDKIGTLVRERFKIFGQVQALTGEGRLSGIVLLALPPLLFVAVYRMNPDYLMLLFTDELGKKMLIGGILLQLLGALVIRKIVNIRV</sequence>
<gene>
    <name evidence="8" type="ORF">I41_22320</name>
</gene>
<reference evidence="8 9" key="1">
    <citation type="submission" date="2019-02" db="EMBL/GenBank/DDBJ databases">
        <title>Deep-cultivation of Planctomycetes and their phenomic and genomic characterization uncovers novel biology.</title>
        <authorList>
            <person name="Wiegand S."/>
            <person name="Jogler M."/>
            <person name="Boedeker C."/>
            <person name="Pinto D."/>
            <person name="Vollmers J."/>
            <person name="Rivas-Marin E."/>
            <person name="Kohn T."/>
            <person name="Peeters S.H."/>
            <person name="Heuer A."/>
            <person name="Rast P."/>
            <person name="Oberbeckmann S."/>
            <person name="Bunk B."/>
            <person name="Jeske O."/>
            <person name="Meyerdierks A."/>
            <person name="Storesund J.E."/>
            <person name="Kallscheuer N."/>
            <person name="Luecker S."/>
            <person name="Lage O.M."/>
            <person name="Pohl T."/>
            <person name="Merkel B.J."/>
            <person name="Hornburger P."/>
            <person name="Mueller R.-W."/>
            <person name="Bruemmer F."/>
            <person name="Labrenz M."/>
            <person name="Spormann A.M."/>
            <person name="Op den Camp H."/>
            <person name="Overmann J."/>
            <person name="Amann R."/>
            <person name="Jetten M.S.M."/>
            <person name="Mascher T."/>
            <person name="Medema M.H."/>
            <person name="Devos D.P."/>
            <person name="Kaster A.-K."/>
            <person name="Ovreas L."/>
            <person name="Rohde M."/>
            <person name="Galperin M.Y."/>
            <person name="Jogler C."/>
        </authorList>
    </citation>
    <scope>NUCLEOTIDE SEQUENCE [LARGE SCALE GENOMIC DNA]</scope>
    <source>
        <strain evidence="8 9">I41</strain>
    </source>
</reference>
<keyword evidence="4 6" id="KW-1133">Transmembrane helix</keyword>
<keyword evidence="3 6" id="KW-0812">Transmembrane</keyword>
<keyword evidence="9" id="KW-1185">Reference proteome</keyword>
<dbReference type="AlphaFoldDB" id="A0A517TXF5"/>
<name>A0A517TXF5_9BACT</name>
<dbReference type="Proteomes" id="UP000317909">
    <property type="component" value="Chromosome"/>
</dbReference>
<dbReference type="KEGG" id="llh:I41_22320"/>
<dbReference type="InterPro" id="IPR042094">
    <property type="entry name" value="T2SS_GspF_sf"/>
</dbReference>
<feature type="domain" description="Type II secretion system protein GspF" evidence="7">
    <location>
        <begin position="155"/>
        <end position="279"/>
    </location>
</feature>
<protein>
    <submittedName>
        <fullName evidence="8">Bacterial type II secretion system protein F domain protein</fullName>
    </submittedName>
</protein>
<evidence type="ECO:0000259" key="7">
    <source>
        <dbReference type="Pfam" id="PF00482"/>
    </source>
</evidence>
<dbReference type="Pfam" id="PF00482">
    <property type="entry name" value="T2SSF"/>
    <property type="match status" value="1"/>
</dbReference>
<organism evidence="8 9">
    <name type="scientific">Lacipirellula limnantheis</name>
    <dbReference type="NCBI Taxonomy" id="2528024"/>
    <lineage>
        <taxon>Bacteria</taxon>
        <taxon>Pseudomonadati</taxon>
        <taxon>Planctomycetota</taxon>
        <taxon>Planctomycetia</taxon>
        <taxon>Pirellulales</taxon>
        <taxon>Lacipirellulaceae</taxon>
        <taxon>Lacipirellula</taxon>
    </lineage>
</organism>
<evidence type="ECO:0000256" key="3">
    <source>
        <dbReference type="ARBA" id="ARBA00022692"/>
    </source>
</evidence>
<dbReference type="EMBL" id="CP036339">
    <property type="protein sequence ID" value="QDT73043.1"/>
    <property type="molecule type" value="Genomic_DNA"/>
</dbReference>
<keyword evidence="2" id="KW-1003">Cell membrane</keyword>
<evidence type="ECO:0000256" key="1">
    <source>
        <dbReference type="ARBA" id="ARBA00004651"/>
    </source>
</evidence>
<dbReference type="Gene3D" id="1.20.81.30">
    <property type="entry name" value="Type II secretion system (T2SS), domain F"/>
    <property type="match status" value="1"/>
</dbReference>